<reference evidence="8" key="1">
    <citation type="submission" date="2025-08" db="UniProtKB">
        <authorList>
            <consortium name="RefSeq"/>
        </authorList>
    </citation>
    <scope>IDENTIFICATION</scope>
</reference>
<keyword evidence="3" id="KW-0479">Metal-binding</keyword>
<gene>
    <name evidence="8" type="primary">LOC101861069</name>
</gene>
<dbReference type="PROSITE" id="PS51255">
    <property type="entry name" value="ADPK"/>
    <property type="match status" value="1"/>
</dbReference>
<evidence type="ECO:0000256" key="5">
    <source>
        <dbReference type="ARBA" id="ARBA00022842"/>
    </source>
</evidence>
<evidence type="ECO:0000256" key="3">
    <source>
        <dbReference type="ARBA" id="ARBA00022723"/>
    </source>
</evidence>
<dbReference type="PANTHER" id="PTHR21208:SF1">
    <property type="entry name" value="ADP-DEPENDENT GLUCOKINASE"/>
    <property type="match status" value="1"/>
</dbReference>
<accession>A0ABM0K1T1</accession>
<organism evidence="7 8">
    <name type="scientific">Aplysia californica</name>
    <name type="common">California sea hare</name>
    <dbReference type="NCBI Taxonomy" id="6500"/>
    <lineage>
        <taxon>Eukaryota</taxon>
        <taxon>Metazoa</taxon>
        <taxon>Spiralia</taxon>
        <taxon>Lophotrochozoa</taxon>
        <taxon>Mollusca</taxon>
        <taxon>Gastropoda</taxon>
        <taxon>Heterobranchia</taxon>
        <taxon>Euthyneura</taxon>
        <taxon>Tectipleura</taxon>
        <taxon>Aplysiida</taxon>
        <taxon>Aplysioidea</taxon>
        <taxon>Aplysiidae</taxon>
        <taxon>Aplysia</taxon>
    </lineage>
</organism>
<name>A0ABM0K1T1_APLCA</name>
<keyword evidence="5" id="KW-0460">Magnesium</keyword>
<proteinExistence type="predicted"/>
<dbReference type="SUPFAM" id="SSF53613">
    <property type="entry name" value="Ribokinase-like"/>
    <property type="match status" value="1"/>
</dbReference>
<dbReference type="Gene3D" id="3.40.1190.20">
    <property type="match status" value="1"/>
</dbReference>
<protein>
    <submittedName>
        <fullName evidence="8">ADP-dependent glucokinase</fullName>
    </submittedName>
</protein>
<dbReference type="GeneID" id="101861069"/>
<dbReference type="RefSeq" id="XP_005106725.1">
    <property type="nucleotide sequence ID" value="XM_005106668.3"/>
</dbReference>
<evidence type="ECO:0000313" key="7">
    <source>
        <dbReference type="Proteomes" id="UP000694888"/>
    </source>
</evidence>
<dbReference type="Pfam" id="PF04587">
    <property type="entry name" value="ADP_PFK_GK"/>
    <property type="match status" value="1"/>
</dbReference>
<sequence length="475" mass="52363">MVSGSVKIGASLSFLVVLVAFLYKRHADEVLQARLKDVLSGLLRAEKKVPPPKVRVAVGFGGCEDIFVNGLDLFNLLNLTTPELAKHHNVVNNAEELTQLMAYFFPQGAAAERYIANDTFFDELVEAASKIPGHRWMLGGNAPAMARRFALEGLDVLLGARVALSVVDGLPDSVKVIGETLPKSDVHLLMEYDRNDKWGKYVSPRGNRLIVHSDNVNPYIDGMEAFIEEVVKFQPSLVVIGGLQMMDGFPYEKGVRQARLQKLRDFLKEIPRSTHIHFEMASFADEGLLNEIIENVVYFSDSLGMNEQELPNILNILQGGNVSLVSDSYPRVASVLDEMRTVYSLLKDTKEIDGRRKLTRLHVHTLAFQAILTTKESSWKNTMSAAAKAALTAHRYTCGSHQIDPQKARLIMDESFSLSKTPEAGRIPVNDTRPVSCWQEDGFDLCVAPVLVCTNILQTGGGGDNVSAAGLVLQV</sequence>
<keyword evidence="4" id="KW-0418">Kinase</keyword>
<dbReference type="PANTHER" id="PTHR21208">
    <property type="entry name" value="ADP-DEPENDENT GLUCOKINASE"/>
    <property type="match status" value="1"/>
</dbReference>
<keyword evidence="1" id="KW-0963">Cytoplasm</keyword>
<evidence type="ECO:0000256" key="2">
    <source>
        <dbReference type="ARBA" id="ARBA00022679"/>
    </source>
</evidence>
<dbReference type="InterPro" id="IPR029056">
    <property type="entry name" value="Ribokinase-like"/>
</dbReference>
<evidence type="ECO:0000256" key="1">
    <source>
        <dbReference type="ARBA" id="ARBA00022490"/>
    </source>
</evidence>
<evidence type="ECO:0000256" key="4">
    <source>
        <dbReference type="ARBA" id="ARBA00022777"/>
    </source>
</evidence>
<keyword evidence="2" id="KW-0808">Transferase</keyword>
<keyword evidence="6" id="KW-0324">Glycolysis</keyword>
<dbReference type="Proteomes" id="UP000694888">
    <property type="component" value="Unplaced"/>
</dbReference>
<dbReference type="InterPro" id="IPR007666">
    <property type="entry name" value="ADP_PFK/GK"/>
</dbReference>
<evidence type="ECO:0000313" key="8">
    <source>
        <dbReference type="RefSeq" id="XP_005106725.1"/>
    </source>
</evidence>
<keyword evidence="7" id="KW-1185">Reference proteome</keyword>
<evidence type="ECO:0000256" key="6">
    <source>
        <dbReference type="ARBA" id="ARBA00023152"/>
    </source>
</evidence>